<evidence type="ECO:0000256" key="3">
    <source>
        <dbReference type="ARBA" id="ARBA00023159"/>
    </source>
</evidence>
<proteinExistence type="predicted"/>
<dbReference type="Gene3D" id="1.10.10.10">
    <property type="entry name" value="Winged helix-like DNA-binding domain superfamily/Winged helix DNA-binding domain"/>
    <property type="match status" value="1"/>
</dbReference>
<reference evidence="7 8" key="1">
    <citation type="submission" date="2018-03" db="EMBL/GenBank/DDBJ databases">
        <title>Bacillus urumqiensis sp. nov., a moderately haloalkaliphilic bacterium isolated from a salt lake.</title>
        <authorList>
            <person name="Zhao B."/>
            <person name="Liao Z."/>
        </authorList>
    </citation>
    <scope>NUCLEOTIDE SEQUENCE [LARGE SCALE GENOMIC DNA]</scope>
    <source>
        <strain evidence="7 8">BZ-SZ-XJ18</strain>
    </source>
</reference>
<sequence length="294" mass="33909">MFFHNRQAGGGENDFIESHFSDSDYCLNFSKEDVYIKKTSYTSKKGIRKKGASFMDRSRLWYLSKIGFLENVPADAADEFSAHIRHQNVSRGEIIQDPQSVRPELTFVKTGTVRLYTIDEEGRQFSYSLLGPGSTYGCLSTFSLGTENMYIEAVEPALICTIPEASYHQLARKYPVLTERILEILSERLRERGEMMEQLALRSVKDRLLHLLKMLFNHYGTYNENTVFQPIALPLTQQELAYMIGSSREAVSQTLHRLSEEGLVRFPKRRTIELHQSLLQEVPLPSYVQHLYTY</sequence>
<dbReference type="InterPro" id="IPR018490">
    <property type="entry name" value="cNMP-bd_dom_sf"/>
</dbReference>
<dbReference type="CDD" id="cd00092">
    <property type="entry name" value="HTH_CRP"/>
    <property type="match status" value="1"/>
</dbReference>
<dbReference type="Gene3D" id="2.60.120.10">
    <property type="entry name" value="Jelly Rolls"/>
    <property type="match status" value="1"/>
</dbReference>
<dbReference type="InterPro" id="IPR050397">
    <property type="entry name" value="Env_Response_Regulators"/>
</dbReference>
<evidence type="ECO:0000256" key="2">
    <source>
        <dbReference type="ARBA" id="ARBA00023125"/>
    </source>
</evidence>
<keyword evidence="2" id="KW-0238">DNA-binding</keyword>
<dbReference type="Pfam" id="PF00027">
    <property type="entry name" value="cNMP_binding"/>
    <property type="match status" value="1"/>
</dbReference>
<dbReference type="PROSITE" id="PS51063">
    <property type="entry name" value="HTH_CRP_2"/>
    <property type="match status" value="1"/>
</dbReference>
<dbReference type="InterPro" id="IPR000595">
    <property type="entry name" value="cNMP-bd_dom"/>
</dbReference>
<name>A0A2P6MDB5_ALKUR</name>
<keyword evidence="1" id="KW-0805">Transcription regulation</keyword>
<dbReference type="PROSITE" id="PS50042">
    <property type="entry name" value="CNMP_BINDING_3"/>
    <property type="match status" value="1"/>
</dbReference>
<organism evidence="7 8">
    <name type="scientific">Alkalicoccus urumqiensis</name>
    <name type="common">Bacillus urumqiensis</name>
    <dbReference type="NCBI Taxonomy" id="1548213"/>
    <lineage>
        <taxon>Bacteria</taxon>
        <taxon>Bacillati</taxon>
        <taxon>Bacillota</taxon>
        <taxon>Bacilli</taxon>
        <taxon>Bacillales</taxon>
        <taxon>Bacillaceae</taxon>
        <taxon>Alkalicoccus</taxon>
    </lineage>
</organism>
<dbReference type="PRINTS" id="PR00034">
    <property type="entry name" value="HTHCRP"/>
</dbReference>
<evidence type="ECO:0000256" key="4">
    <source>
        <dbReference type="ARBA" id="ARBA00023163"/>
    </source>
</evidence>
<dbReference type="InterPro" id="IPR036388">
    <property type="entry name" value="WH-like_DNA-bd_sf"/>
</dbReference>
<keyword evidence="8" id="KW-1185">Reference proteome</keyword>
<dbReference type="Proteomes" id="UP000243650">
    <property type="component" value="Unassembled WGS sequence"/>
</dbReference>
<keyword evidence="3" id="KW-0010">Activator</keyword>
<evidence type="ECO:0000259" key="6">
    <source>
        <dbReference type="PROSITE" id="PS51063"/>
    </source>
</evidence>
<feature type="domain" description="Cyclic nucleotide-binding" evidence="5">
    <location>
        <begin position="68"/>
        <end position="188"/>
    </location>
</feature>
<dbReference type="PANTHER" id="PTHR24567">
    <property type="entry name" value="CRP FAMILY TRANSCRIPTIONAL REGULATORY PROTEIN"/>
    <property type="match status" value="1"/>
</dbReference>
<dbReference type="GO" id="GO:0005829">
    <property type="term" value="C:cytosol"/>
    <property type="evidence" value="ECO:0007669"/>
    <property type="project" value="TreeGrafter"/>
</dbReference>
<dbReference type="EMBL" id="PVNS01000020">
    <property type="protein sequence ID" value="PRO64281.1"/>
    <property type="molecule type" value="Genomic_DNA"/>
</dbReference>
<evidence type="ECO:0000259" key="5">
    <source>
        <dbReference type="PROSITE" id="PS50042"/>
    </source>
</evidence>
<evidence type="ECO:0008006" key="9">
    <source>
        <dbReference type="Google" id="ProtNLM"/>
    </source>
</evidence>
<gene>
    <name evidence="7" type="ORF">C6I21_15530</name>
</gene>
<evidence type="ECO:0000313" key="8">
    <source>
        <dbReference type="Proteomes" id="UP000243650"/>
    </source>
</evidence>
<dbReference type="InterPro" id="IPR036390">
    <property type="entry name" value="WH_DNA-bd_sf"/>
</dbReference>
<feature type="domain" description="HTH crp-type" evidence="6">
    <location>
        <begin position="202"/>
        <end position="278"/>
    </location>
</feature>
<keyword evidence="4" id="KW-0804">Transcription</keyword>
<evidence type="ECO:0000313" key="7">
    <source>
        <dbReference type="EMBL" id="PRO64281.1"/>
    </source>
</evidence>
<dbReference type="CDD" id="cd00038">
    <property type="entry name" value="CAP_ED"/>
    <property type="match status" value="1"/>
</dbReference>
<protein>
    <recommendedName>
        <fullName evidence="9">Crp/Fnr family transcriptional regulator</fullName>
    </recommendedName>
</protein>
<dbReference type="InterPro" id="IPR014710">
    <property type="entry name" value="RmlC-like_jellyroll"/>
</dbReference>
<dbReference type="PANTHER" id="PTHR24567:SF74">
    <property type="entry name" value="HTH-TYPE TRANSCRIPTIONAL REGULATOR ARCR"/>
    <property type="match status" value="1"/>
</dbReference>
<dbReference type="SUPFAM" id="SSF46785">
    <property type="entry name" value="Winged helix' DNA-binding domain"/>
    <property type="match status" value="1"/>
</dbReference>
<dbReference type="GO" id="GO:0003677">
    <property type="term" value="F:DNA binding"/>
    <property type="evidence" value="ECO:0007669"/>
    <property type="project" value="UniProtKB-KW"/>
</dbReference>
<dbReference type="InterPro" id="IPR012318">
    <property type="entry name" value="HTH_CRP"/>
</dbReference>
<dbReference type="AlphaFoldDB" id="A0A2P6MDB5"/>
<evidence type="ECO:0000256" key="1">
    <source>
        <dbReference type="ARBA" id="ARBA00023015"/>
    </source>
</evidence>
<dbReference type="SMART" id="SM00419">
    <property type="entry name" value="HTH_CRP"/>
    <property type="match status" value="1"/>
</dbReference>
<dbReference type="Pfam" id="PF13545">
    <property type="entry name" value="HTH_Crp_2"/>
    <property type="match status" value="1"/>
</dbReference>
<dbReference type="GO" id="GO:0003700">
    <property type="term" value="F:DNA-binding transcription factor activity"/>
    <property type="evidence" value="ECO:0007669"/>
    <property type="project" value="TreeGrafter"/>
</dbReference>
<accession>A0A2P6MDB5</accession>
<dbReference type="SUPFAM" id="SSF51206">
    <property type="entry name" value="cAMP-binding domain-like"/>
    <property type="match status" value="1"/>
</dbReference>
<comment type="caution">
    <text evidence="7">The sequence shown here is derived from an EMBL/GenBank/DDBJ whole genome shotgun (WGS) entry which is preliminary data.</text>
</comment>
<dbReference type="SMART" id="SM00100">
    <property type="entry name" value="cNMP"/>
    <property type="match status" value="1"/>
</dbReference>